<evidence type="ECO:0000256" key="1">
    <source>
        <dbReference type="SAM" id="MobiDB-lite"/>
    </source>
</evidence>
<comment type="caution">
    <text evidence="2">The sequence shown here is derived from an EMBL/GenBank/DDBJ whole genome shotgun (WGS) entry which is preliminary data.</text>
</comment>
<feature type="compositionally biased region" description="Polar residues" evidence="1">
    <location>
        <begin position="122"/>
        <end position="136"/>
    </location>
</feature>
<gene>
    <name evidence="2" type="ORF">PGT21_030812</name>
    <name evidence="3" type="ORF">PGTUg99_021709</name>
</gene>
<keyword evidence="4" id="KW-1185">Reference proteome</keyword>
<dbReference type="EMBL" id="VSWC01000118">
    <property type="protein sequence ID" value="KAA1084562.1"/>
    <property type="molecule type" value="Genomic_DNA"/>
</dbReference>
<dbReference type="AlphaFoldDB" id="A0A5B0N715"/>
<proteinExistence type="predicted"/>
<accession>A0A5B0N715</accession>
<reference evidence="4 5" key="1">
    <citation type="submission" date="2019-05" db="EMBL/GenBank/DDBJ databases">
        <title>Emergence of the Ug99 lineage of the wheat stem rust pathogen through somatic hybridization.</title>
        <authorList>
            <person name="Li F."/>
            <person name="Upadhyaya N.M."/>
            <person name="Sperschneider J."/>
            <person name="Matny O."/>
            <person name="Nguyen-Phuc H."/>
            <person name="Mago R."/>
            <person name="Raley C."/>
            <person name="Miller M.E."/>
            <person name="Silverstein K.A.T."/>
            <person name="Henningsen E."/>
            <person name="Hirsch C.D."/>
            <person name="Visser B."/>
            <person name="Pretorius Z.A."/>
            <person name="Steffenson B.J."/>
            <person name="Schwessinger B."/>
            <person name="Dodds P.N."/>
            <person name="Figueroa M."/>
        </authorList>
    </citation>
    <scope>NUCLEOTIDE SEQUENCE [LARGE SCALE GENOMIC DNA]</scope>
    <source>
        <strain evidence="2">21-0</strain>
        <strain evidence="3 5">Ug99</strain>
    </source>
</reference>
<dbReference type="EMBL" id="VDEP01000342">
    <property type="protein sequence ID" value="KAA1099205.1"/>
    <property type="molecule type" value="Genomic_DNA"/>
</dbReference>
<evidence type="ECO:0000313" key="2">
    <source>
        <dbReference type="EMBL" id="KAA1084562.1"/>
    </source>
</evidence>
<dbReference type="Proteomes" id="UP000325313">
    <property type="component" value="Unassembled WGS sequence"/>
</dbReference>
<evidence type="ECO:0000313" key="4">
    <source>
        <dbReference type="Proteomes" id="UP000324748"/>
    </source>
</evidence>
<protein>
    <submittedName>
        <fullName evidence="2">Uncharacterized protein</fullName>
    </submittedName>
</protein>
<evidence type="ECO:0000313" key="3">
    <source>
        <dbReference type="EMBL" id="KAA1099205.1"/>
    </source>
</evidence>
<sequence>MLLKSLCMAFYALNHYMFSSSLAKPFMKRSMGSLGIDGSSSRGKSYFDGPLYEIKELFLFKGEEHSVTVSWYCTPTEVTFEFNGSHRTVPYDEFLKLDESDGVSESDKSTITNALLSSDKGSQASKIKASRNNNISADEKERIWPHGPPHFTKETQTFKSSRDDSKITYTFFHTPVMAKSK</sequence>
<name>A0A5B0N715_PUCGR</name>
<dbReference type="Proteomes" id="UP000324748">
    <property type="component" value="Unassembled WGS sequence"/>
</dbReference>
<evidence type="ECO:0000313" key="5">
    <source>
        <dbReference type="Proteomes" id="UP000325313"/>
    </source>
</evidence>
<organism evidence="2 4">
    <name type="scientific">Puccinia graminis f. sp. tritici</name>
    <dbReference type="NCBI Taxonomy" id="56615"/>
    <lineage>
        <taxon>Eukaryota</taxon>
        <taxon>Fungi</taxon>
        <taxon>Dikarya</taxon>
        <taxon>Basidiomycota</taxon>
        <taxon>Pucciniomycotina</taxon>
        <taxon>Pucciniomycetes</taxon>
        <taxon>Pucciniales</taxon>
        <taxon>Pucciniaceae</taxon>
        <taxon>Puccinia</taxon>
    </lineage>
</organism>
<feature type="region of interest" description="Disordered" evidence="1">
    <location>
        <begin position="122"/>
        <end position="159"/>
    </location>
</feature>